<keyword evidence="1" id="KW-0812">Transmembrane</keyword>
<feature type="transmembrane region" description="Helical" evidence="1">
    <location>
        <begin position="65"/>
        <end position="82"/>
    </location>
</feature>
<organism evidence="3 4">
    <name type="scientific">Modestobacter marinus</name>
    <dbReference type="NCBI Taxonomy" id="477641"/>
    <lineage>
        <taxon>Bacteria</taxon>
        <taxon>Bacillati</taxon>
        <taxon>Actinomycetota</taxon>
        <taxon>Actinomycetes</taxon>
        <taxon>Geodermatophilales</taxon>
        <taxon>Geodermatophilaceae</taxon>
        <taxon>Modestobacter</taxon>
    </lineage>
</organism>
<keyword evidence="5" id="KW-1185">Reference proteome</keyword>
<proteinExistence type="predicted"/>
<evidence type="ECO:0000313" key="2">
    <source>
        <dbReference type="EMBL" id="GGL48016.1"/>
    </source>
</evidence>
<reference evidence="5" key="2">
    <citation type="journal article" date="2019" name="Int. J. Syst. Evol. Microbiol.">
        <title>The Global Catalogue of Microorganisms (GCM) 10K type strain sequencing project: providing services to taxonomists for standard genome sequencing and annotation.</title>
        <authorList>
            <consortium name="The Broad Institute Genomics Platform"/>
            <consortium name="The Broad Institute Genome Sequencing Center for Infectious Disease"/>
            <person name="Wu L."/>
            <person name="Ma J."/>
        </authorList>
    </citation>
    <scope>NUCLEOTIDE SEQUENCE [LARGE SCALE GENOMIC DNA]</scope>
    <source>
        <strain evidence="5">CGMCC 4.5581</strain>
    </source>
</reference>
<dbReference type="Proteomes" id="UP000552836">
    <property type="component" value="Unassembled WGS sequence"/>
</dbReference>
<evidence type="ECO:0000313" key="3">
    <source>
        <dbReference type="EMBL" id="NIH66651.1"/>
    </source>
</evidence>
<keyword evidence="1" id="KW-0472">Membrane</keyword>
<reference evidence="2" key="1">
    <citation type="journal article" date="2014" name="Int. J. Syst. Evol. Microbiol.">
        <title>Complete genome of a new Firmicutes species belonging to the dominant human colonic microbiota ('Ruminococcus bicirculans') reveals two chromosomes and a selective capacity to utilize plant glucans.</title>
        <authorList>
            <consortium name="NISC Comparative Sequencing Program"/>
            <person name="Wegmann U."/>
            <person name="Louis P."/>
            <person name="Goesmann A."/>
            <person name="Henrissat B."/>
            <person name="Duncan S.H."/>
            <person name="Flint H.J."/>
        </authorList>
    </citation>
    <scope>NUCLEOTIDE SEQUENCE</scope>
    <source>
        <strain evidence="2">CGMCC 4.5581</strain>
    </source>
</reference>
<evidence type="ECO:0008006" key="6">
    <source>
        <dbReference type="Google" id="ProtNLM"/>
    </source>
</evidence>
<evidence type="ECO:0000313" key="5">
    <source>
        <dbReference type="Proteomes" id="UP000648663"/>
    </source>
</evidence>
<feature type="transmembrane region" description="Helical" evidence="1">
    <location>
        <begin position="25"/>
        <end position="45"/>
    </location>
</feature>
<feature type="transmembrane region" description="Helical" evidence="1">
    <location>
        <begin position="89"/>
        <end position="110"/>
    </location>
</feature>
<dbReference type="AlphaFoldDB" id="A0A846LHC2"/>
<accession>A0A846LHC2</accession>
<dbReference type="RefSeq" id="WP_166754206.1">
    <property type="nucleotide sequence ID" value="NZ_BAABJU010000001.1"/>
</dbReference>
<dbReference type="EMBL" id="JAAMPA010000001">
    <property type="protein sequence ID" value="NIH66651.1"/>
    <property type="molecule type" value="Genomic_DNA"/>
</dbReference>
<name>A0A846LHC2_9ACTN</name>
<dbReference type="EMBL" id="BMMI01000001">
    <property type="protein sequence ID" value="GGL48016.1"/>
    <property type="molecule type" value="Genomic_DNA"/>
</dbReference>
<evidence type="ECO:0000313" key="4">
    <source>
        <dbReference type="Proteomes" id="UP000552836"/>
    </source>
</evidence>
<gene>
    <name evidence="3" type="ORF">FB380_001097</name>
    <name evidence="2" type="ORF">GCM10011589_00660</name>
</gene>
<sequence length="150" mass="16374">MTSRDRTDRRPHRLRDVVATRRGQVLAWWGFTVTFAVLRLVTWLIREDVAVLGDVAVGGTHLHHYLWGILLLAVVGGLALGDRSPRARAALGLFFGIGLALVVDEAALLIQLEDVYWDTFGWVSVGLALLVIGVAGSILALTEAPREPGR</sequence>
<comment type="caution">
    <text evidence="3">The sequence shown here is derived from an EMBL/GenBank/DDBJ whole genome shotgun (WGS) entry which is preliminary data.</text>
</comment>
<feature type="transmembrane region" description="Helical" evidence="1">
    <location>
        <begin position="122"/>
        <end position="141"/>
    </location>
</feature>
<reference evidence="2" key="4">
    <citation type="submission" date="2024-05" db="EMBL/GenBank/DDBJ databases">
        <authorList>
            <person name="Sun Q."/>
            <person name="Zhou Y."/>
        </authorList>
    </citation>
    <scope>NUCLEOTIDE SEQUENCE</scope>
    <source>
        <strain evidence="2">CGMCC 4.5581</strain>
    </source>
</reference>
<reference evidence="3 4" key="3">
    <citation type="submission" date="2020-02" db="EMBL/GenBank/DDBJ databases">
        <title>Sequencing the genomes of 1000 actinobacteria strains.</title>
        <authorList>
            <person name="Klenk H.-P."/>
        </authorList>
    </citation>
    <scope>NUCLEOTIDE SEQUENCE [LARGE SCALE GENOMIC DNA]</scope>
    <source>
        <strain evidence="3 4">DSM 45201</strain>
    </source>
</reference>
<dbReference type="Proteomes" id="UP000648663">
    <property type="component" value="Unassembled WGS sequence"/>
</dbReference>
<keyword evidence="1" id="KW-1133">Transmembrane helix</keyword>
<protein>
    <recommendedName>
        <fullName evidence="6">Integral membrane protein</fullName>
    </recommendedName>
</protein>
<evidence type="ECO:0000256" key="1">
    <source>
        <dbReference type="SAM" id="Phobius"/>
    </source>
</evidence>